<reference evidence="8" key="2">
    <citation type="submission" date="2020-02" db="EMBL/GenBank/DDBJ databases">
        <title>Esox lucius (northern pike) genome, fEsoLuc1, primary haplotype.</title>
        <authorList>
            <person name="Myers G."/>
            <person name="Karagic N."/>
            <person name="Meyer A."/>
            <person name="Pippel M."/>
            <person name="Reichard M."/>
            <person name="Winkler S."/>
            <person name="Tracey A."/>
            <person name="Sims Y."/>
            <person name="Howe K."/>
            <person name="Rhie A."/>
            <person name="Formenti G."/>
            <person name="Durbin R."/>
            <person name="Fedrigo O."/>
            <person name="Jarvis E.D."/>
        </authorList>
    </citation>
    <scope>NUCLEOTIDE SEQUENCE [LARGE SCALE GENOMIC DNA]</scope>
</reference>
<keyword evidence="5" id="KW-0378">Hydrolase</keyword>
<dbReference type="OrthoDB" id="771136at2759"/>
<evidence type="ECO:0000259" key="7">
    <source>
        <dbReference type="PROSITE" id="PS51767"/>
    </source>
</evidence>
<feature type="chain" id="PRO_5044330399" description="Peptidase A1 domain-containing protein" evidence="6">
    <location>
        <begin position="17"/>
        <end position="384"/>
    </location>
</feature>
<gene>
    <name evidence="8" type="primary">PGC</name>
</gene>
<evidence type="ECO:0000256" key="1">
    <source>
        <dbReference type="ARBA" id="ARBA00007447"/>
    </source>
</evidence>
<dbReference type="InterPro" id="IPR033121">
    <property type="entry name" value="PEPTIDASE_A1"/>
</dbReference>
<reference evidence="9" key="1">
    <citation type="journal article" date="2014" name="PLoS ONE">
        <title>The genome and linkage map of the northern pike (Esox lucius): conserved synteny revealed between the salmonid sister group and the Neoteleostei.</title>
        <authorList>
            <person name="Rondeau E.B."/>
            <person name="Minkley D.R."/>
            <person name="Leong J.S."/>
            <person name="Messmer A.M."/>
            <person name="Jantzen J.R."/>
            <person name="von Schalburg K.R."/>
            <person name="Lemon C."/>
            <person name="Bird N.H."/>
            <person name="Koop B.F."/>
        </authorList>
    </citation>
    <scope>NUCLEOTIDE SEQUENCE</scope>
</reference>
<dbReference type="AlphaFoldDB" id="A0A3P9ALT0"/>
<dbReference type="STRING" id="8010.ENSELUP00000041619"/>
<feature type="active site" evidence="3">
    <location>
        <position position="268"/>
    </location>
</feature>
<dbReference type="GO" id="GO:0004190">
    <property type="term" value="F:aspartic-type endopeptidase activity"/>
    <property type="evidence" value="ECO:0007669"/>
    <property type="project" value="UniProtKB-KW"/>
</dbReference>
<evidence type="ECO:0000256" key="2">
    <source>
        <dbReference type="ARBA" id="ARBA00023157"/>
    </source>
</evidence>
<feature type="domain" description="Peptidase A1" evidence="7">
    <location>
        <begin position="66"/>
        <end position="381"/>
    </location>
</feature>
<keyword evidence="9" id="KW-1185">Reference proteome</keyword>
<dbReference type="GeneTree" id="ENSGT00940000160626"/>
<keyword evidence="2 4" id="KW-1015">Disulfide bond</keyword>
<protein>
    <recommendedName>
        <fullName evidence="7">Peptidase A1 domain-containing protein</fullName>
    </recommendedName>
</protein>
<dbReference type="Proteomes" id="UP000265140">
    <property type="component" value="Chromosome 19"/>
</dbReference>
<evidence type="ECO:0000256" key="3">
    <source>
        <dbReference type="PIRSR" id="PIRSR601461-1"/>
    </source>
</evidence>
<dbReference type="Ensembl" id="ENSELUT00000034941.3">
    <property type="protein sequence ID" value="ENSELUP00000041619.2"/>
    <property type="gene ID" value="ENSELUG00000022463.3"/>
</dbReference>
<keyword evidence="5" id="KW-0645">Protease</keyword>
<keyword evidence="5" id="KW-0064">Aspartyl protease</keyword>
<dbReference type="PRINTS" id="PR00792">
    <property type="entry name" value="PEPSIN"/>
</dbReference>
<organism evidence="8 9">
    <name type="scientific">Esox lucius</name>
    <name type="common">Northern pike</name>
    <dbReference type="NCBI Taxonomy" id="8010"/>
    <lineage>
        <taxon>Eukaryota</taxon>
        <taxon>Metazoa</taxon>
        <taxon>Chordata</taxon>
        <taxon>Craniata</taxon>
        <taxon>Vertebrata</taxon>
        <taxon>Euteleostomi</taxon>
        <taxon>Actinopterygii</taxon>
        <taxon>Neopterygii</taxon>
        <taxon>Teleostei</taxon>
        <taxon>Protacanthopterygii</taxon>
        <taxon>Esociformes</taxon>
        <taxon>Esocidae</taxon>
        <taxon>Esox</taxon>
    </lineage>
</organism>
<evidence type="ECO:0000313" key="8">
    <source>
        <dbReference type="Ensembl" id="ENSELUP00000041619.2"/>
    </source>
</evidence>
<reference evidence="8" key="4">
    <citation type="submission" date="2025-09" db="UniProtKB">
        <authorList>
            <consortium name="Ensembl"/>
        </authorList>
    </citation>
    <scope>IDENTIFICATION</scope>
</reference>
<dbReference type="FunFam" id="2.40.70.10:FF:000004">
    <property type="entry name" value="Pepsin A"/>
    <property type="match status" value="1"/>
</dbReference>
<feature type="disulfide bond" evidence="4">
    <location>
        <begin position="97"/>
        <end position="102"/>
    </location>
</feature>
<dbReference type="InterPro" id="IPR021109">
    <property type="entry name" value="Peptidase_aspartic_dom_sf"/>
</dbReference>
<keyword evidence="6" id="KW-0732">Signal</keyword>
<evidence type="ECO:0000256" key="5">
    <source>
        <dbReference type="RuleBase" id="RU000454"/>
    </source>
</evidence>
<dbReference type="Gene3D" id="2.40.70.10">
    <property type="entry name" value="Acid Proteases"/>
    <property type="match status" value="2"/>
</dbReference>
<dbReference type="FunFam" id="2.40.70.10:FF:000006">
    <property type="entry name" value="Cathepsin E"/>
    <property type="match status" value="1"/>
</dbReference>
<dbReference type="InterPro" id="IPR001969">
    <property type="entry name" value="Aspartic_peptidase_AS"/>
</dbReference>
<feature type="signal peptide" evidence="6">
    <location>
        <begin position="1"/>
        <end position="16"/>
    </location>
</feature>
<accession>A0A3P9ALT0</accession>
<dbReference type="InterPro" id="IPR001461">
    <property type="entry name" value="Aspartic_peptidase_A1"/>
</dbReference>
<dbReference type="GO" id="GO:0006508">
    <property type="term" value="P:proteolysis"/>
    <property type="evidence" value="ECO:0007669"/>
    <property type="project" value="UniProtKB-KW"/>
</dbReference>
<evidence type="ECO:0000313" key="9">
    <source>
        <dbReference type="Proteomes" id="UP000265140"/>
    </source>
</evidence>
<reference evidence="8" key="3">
    <citation type="submission" date="2025-08" db="UniProtKB">
        <authorList>
            <consortium name="Ensembl"/>
        </authorList>
    </citation>
    <scope>IDENTIFICATION</scope>
</reference>
<dbReference type="Bgee" id="ENSELUG00000022463">
    <property type="expression patterns" value="Expressed in stomach and 3 other cell types or tissues"/>
</dbReference>
<dbReference type="PROSITE" id="PS51767">
    <property type="entry name" value="PEPTIDASE_A1"/>
    <property type="match status" value="1"/>
</dbReference>
<evidence type="ECO:0000256" key="4">
    <source>
        <dbReference type="PIRSR" id="PIRSR601461-2"/>
    </source>
</evidence>
<sequence length="384" mass="42288">MKCLVIVLAFAVFAEGLVRVPLVRQKSIREKMLEKGESLPYQDPALKYQPNEFATMYINNYDDMIYFGAISIGTPPQSFQVLFDTGSSNLWIDSIYCNTASCNAHTKYDPRKSSTFQNNGQSFYLPYGSGSLYGIFGYDTVNVGGLVITKQEFGLSTNEPGSTFGDAPYNGILGLSYPSLSVGQVTPVMDNMISQNLLQADMFAFFLSRGGQQGSELSFGGVDQSKYEGQLNWIPVTAEMYWQIGIQGFQISGQETGWCSQGCQAIVDTGTSKLTAPSQFMSTILERIGAQPDQYGGYGVSCDQVTSLPTLTFVMNGVNFPLSPLAYMTQYYRNGNPVCYVAISPTYLPSQNGQPLWILGDVFLREYYSVYDRTNNQVGFGTAV</sequence>
<dbReference type="SUPFAM" id="SSF50630">
    <property type="entry name" value="Acid proteases"/>
    <property type="match status" value="1"/>
</dbReference>
<dbReference type="PANTHER" id="PTHR47966">
    <property type="entry name" value="BETA-SITE APP-CLEAVING ENZYME, ISOFORM A-RELATED"/>
    <property type="match status" value="1"/>
</dbReference>
<dbReference type="Pfam" id="PF07966">
    <property type="entry name" value="A1_Propeptide"/>
    <property type="match status" value="1"/>
</dbReference>
<comment type="similarity">
    <text evidence="1 5">Belongs to the peptidase A1 family.</text>
</comment>
<feature type="active site" evidence="3">
    <location>
        <position position="84"/>
    </location>
</feature>
<proteinExistence type="inferred from homology"/>
<name>A0A3P9ALT0_ESOLU</name>
<evidence type="ECO:0000256" key="6">
    <source>
        <dbReference type="SAM" id="SignalP"/>
    </source>
</evidence>
<dbReference type="PANTHER" id="PTHR47966:SF66">
    <property type="entry name" value="PEPSINOGEN C"/>
    <property type="match status" value="1"/>
</dbReference>
<dbReference type="Pfam" id="PF00026">
    <property type="entry name" value="Asp"/>
    <property type="match status" value="1"/>
</dbReference>
<dbReference type="InterPro" id="IPR012848">
    <property type="entry name" value="Aspartic_peptidase_N"/>
</dbReference>
<dbReference type="PROSITE" id="PS00141">
    <property type="entry name" value="ASP_PROTEASE"/>
    <property type="match status" value="2"/>
</dbReference>